<accession>A0A0D2KBX4</accession>
<dbReference type="GO" id="GO:0031145">
    <property type="term" value="P:anaphase-promoting complex-dependent catabolic process"/>
    <property type="evidence" value="ECO:0007669"/>
    <property type="project" value="InterPro"/>
</dbReference>
<sequence length="94" mass="10033">MLRRKPTAVTITNDDMAAIEEAYLNLTRAHYLKTGEDPDGLFTNDPTTNGTGSGKKTQAQVEADASDELKPLPGDNARGGGGGRSRDERIMGAR</sequence>
<dbReference type="RefSeq" id="XP_016637730.1">
    <property type="nucleotide sequence ID" value="XM_016770820.1"/>
</dbReference>
<dbReference type="Proteomes" id="UP000053411">
    <property type="component" value="Unassembled WGS sequence"/>
</dbReference>
<evidence type="ECO:0000256" key="1">
    <source>
        <dbReference type="ARBA" id="ARBA00022786"/>
    </source>
</evidence>
<keyword evidence="1" id="KW-0833">Ubl conjugation pathway</keyword>
<dbReference type="Pfam" id="PF10471">
    <property type="entry name" value="ANAPC_CDC26"/>
    <property type="match status" value="1"/>
</dbReference>
<dbReference type="InterPro" id="IPR018860">
    <property type="entry name" value="APC_suCDC26"/>
</dbReference>
<dbReference type="GO" id="GO:0005680">
    <property type="term" value="C:anaphase-promoting complex"/>
    <property type="evidence" value="ECO:0007669"/>
    <property type="project" value="InterPro"/>
</dbReference>
<dbReference type="OrthoDB" id="5302254at2759"/>
<dbReference type="VEuPathDB" id="FungiDB:Z520_00299"/>
<protein>
    <submittedName>
        <fullName evidence="3">Uncharacterized protein</fullName>
    </submittedName>
</protein>
<organism evidence="3 4">
    <name type="scientific">Fonsecaea multimorphosa CBS 102226</name>
    <dbReference type="NCBI Taxonomy" id="1442371"/>
    <lineage>
        <taxon>Eukaryota</taxon>
        <taxon>Fungi</taxon>
        <taxon>Dikarya</taxon>
        <taxon>Ascomycota</taxon>
        <taxon>Pezizomycotina</taxon>
        <taxon>Eurotiomycetes</taxon>
        <taxon>Chaetothyriomycetidae</taxon>
        <taxon>Chaetothyriales</taxon>
        <taxon>Herpotrichiellaceae</taxon>
        <taxon>Fonsecaea</taxon>
    </lineage>
</organism>
<gene>
    <name evidence="3" type="ORF">Z520_00299</name>
</gene>
<feature type="region of interest" description="Disordered" evidence="2">
    <location>
        <begin position="34"/>
        <end position="94"/>
    </location>
</feature>
<evidence type="ECO:0000313" key="3">
    <source>
        <dbReference type="EMBL" id="KIY03608.1"/>
    </source>
</evidence>
<dbReference type="EMBL" id="KN848062">
    <property type="protein sequence ID" value="KIY03608.1"/>
    <property type="molecule type" value="Genomic_DNA"/>
</dbReference>
<proteinExistence type="predicted"/>
<feature type="compositionally biased region" description="Basic and acidic residues" evidence="2">
    <location>
        <begin position="84"/>
        <end position="94"/>
    </location>
</feature>
<dbReference type="GeneID" id="27706045"/>
<evidence type="ECO:0000256" key="2">
    <source>
        <dbReference type="SAM" id="MobiDB-lite"/>
    </source>
</evidence>
<name>A0A0D2KBX4_9EURO</name>
<dbReference type="AlphaFoldDB" id="A0A0D2KBX4"/>
<reference evidence="3 4" key="1">
    <citation type="submission" date="2015-01" db="EMBL/GenBank/DDBJ databases">
        <title>The Genome Sequence of Fonsecaea multimorphosa CBS 102226.</title>
        <authorList>
            <consortium name="The Broad Institute Genomics Platform"/>
            <person name="Cuomo C."/>
            <person name="de Hoog S."/>
            <person name="Gorbushina A."/>
            <person name="Stielow B."/>
            <person name="Teixiera M."/>
            <person name="Abouelleil A."/>
            <person name="Chapman S.B."/>
            <person name="Priest M."/>
            <person name="Young S.K."/>
            <person name="Wortman J."/>
            <person name="Nusbaum C."/>
            <person name="Birren B."/>
        </authorList>
    </citation>
    <scope>NUCLEOTIDE SEQUENCE [LARGE SCALE GENOMIC DNA]</scope>
    <source>
        <strain evidence="3 4">CBS 102226</strain>
    </source>
</reference>
<evidence type="ECO:0000313" key="4">
    <source>
        <dbReference type="Proteomes" id="UP000053411"/>
    </source>
</evidence>
<keyword evidence="4" id="KW-1185">Reference proteome</keyword>
<feature type="compositionally biased region" description="Polar residues" evidence="2">
    <location>
        <begin position="44"/>
        <end position="60"/>
    </location>
</feature>